<feature type="compositionally biased region" description="Basic and acidic residues" evidence="1">
    <location>
        <begin position="601"/>
        <end position="618"/>
    </location>
</feature>
<comment type="caution">
    <text evidence="2">The sequence shown here is derived from an EMBL/GenBank/DDBJ whole genome shotgun (WGS) entry which is preliminary data.</text>
</comment>
<feature type="region of interest" description="Disordered" evidence="1">
    <location>
        <begin position="250"/>
        <end position="705"/>
    </location>
</feature>
<protein>
    <recommendedName>
        <fullName evidence="4">AT hook domain-containing protein</fullName>
    </recommendedName>
</protein>
<feature type="compositionally biased region" description="Basic and acidic residues" evidence="1">
    <location>
        <begin position="396"/>
        <end position="419"/>
    </location>
</feature>
<evidence type="ECO:0000313" key="2">
    <source>
        <dbReference type="EMBL" id="KAF4306690.1"/>
    </source>
</evidence>
<feature type="compositionally biased region" description="Polar residues" evidence="1">
    <location>
        <begin position="73"/>
        <end position="90"/>
    </location>
</feature>
<feature type="compositionally biased region" description="Polar residues" evidence="1">
    <location>
        <begin position="497"/>
        <end position="506"/>
    </location>
</feature>
<feature type="compositionally biased region" description="Basic and acidic residues" evidence="1">
    <location>
        <begin position="430"/>
        <end position="444"/>
    </location>
</feature>
<dbReference type="InterPro" id="IPR017956">
    <property type="entry name" value="AT_hook_DNA-bd_motif"/>
</dbReference>
<feature type="compositionally biased region" description="Pro residues" evidence="1">
    <location>
        <begin position="27"/>
        <end position="37"/>
    </location>
</feature>
<dbReference type="EMBL" id="WWBZ02000033">
    <property type="protein sequence ID" value="KAF4306690.1"/>
    <property type="molecule type" value="Genomic_DNA"/>
</dbReference>
<feature type="compositionally biased region" description="Polar residues" evidence="1">
    <location>
        <begin position="42"/>
        <end position="52"/>
    </location>
</feature>
<evidence type="ECO:0000313" key="3">
    <source>
        <dbReference type="Proteomes" id="UP000572817"/>
    </source>
</evidence>
<dbReference type="GO" id="GO:0003677">
    <property type="term" value="F:DNA binding"/>
    <property type="evidence" value="ECO:0007669"/>
    <property type="project" value="InterPro"/>
</dbReference>
<organism evidence="2 3">
    <name type="scientific">Botryosphaeria dothidea</name>
    <dbReference type="NCBI Taxonomy" id="55169"/>
    <lineage>
        <taxon>Eukaryota</taxon>
        <taxon>Fungi</taxon>
        <taxon>Dikarya</taxon>
        <taxon>Ascomycota</taxon>
        <taxon>Pezizomycotina</taxon>
        <taxon>Dothideomycetes</taxon>
        <taxon>Dothideomycetes incertae sedis</taxon>
        <taxon>Botryosphaeriales</taxon>
        <taxon>Botryosphaeriaceae</taxon>
        <taxon>Botryosphaeria</taxon>
    </lineage>
</organism>
<reference evidence="2" key="1">
    <citation type="submission" date="2020-04" db="EMBL/GenBank/DDBJ databases">
        <title>Genome Assembly and Annotation of Botryosphaeria dothidea sdau 11-99, a Latent Pathogen of Apple Fruit Ring Rot in China.</title>
        <authorList>
            <person name="Yu C."/>
            <person name="Diao Y."/>
            <person name="Lu Q."/>
            <person name="Zhao J."/>
            <person name="Cui S."/>
            <person name="Peng C."/>
            <person name="He B."/>
            <person name="Liu H."/>
        </authorList>
    </citation>
    <scope>NUCLEOTIDE SEQUENCE [LARGE SCALE GENOMIC DNA]</scope>
    <source>
        <strain evidence="2">Sdau11-99</strain>
    </source>
</reference>
<feature type="compositionally biased region" description="Basic residues" evidence="1">
    <location>
        <begin position="474"/>
        <end position="484"/>
    </location>
</feature>
<feature type="compositionally biased region" description="Basic and acidic residues" evidence="1">
    <location>
        <begin position="523"/>
        <end position="547"/>
    </location>
</feature>
<keyword evidence="3" id="KW-1185">Reference proteome</keyword>
<feature type="compositionally biased region" description="Basic and acidic residues" evidence="1">
    <location>
        <begin position="328"/>
        <end position="338"/>
    </location>
</feature>
<feature type="compositionally biased region" description="Basic residues" evidence="1">
    <location>
        <begin position="275"/>
        <end position="287"/>
    </location>
</feature>
<dbReference type="Pfam" id="PF02178">
    <property type="entry name" value="AT_hook"/>
    <property type="match status" value="2"/>
</dbReference>
<feature type="compositionally biased region" description="Polar residues" evidence="1">
    <location>
        <begin position="460"/>
        <end position="471"/>
    </location>
</feature>
<dbReference type="AlphaFoldDB" id="A0A8H4ISP1"/>
<dbReference type="Proteomes" id="UP000572817">
    <property type="component" value="Unassembled WGS sequence"/>
</dbReference>
<sequence length="719" mass="78477">MVRNIIEDSDDEGDFGALSPIASRPASPTPPDAPDPDAPTHIQRTAPATSSTEELRRDIAAAHQEVLDKSALPNGTVNSVNGSGHWSSPVASRKRKAALLSLESNGTPSSERPEHRKTNKTYGNSDRMGHNLFDDNNDAFEAMREEETVQISGYNGVNIQPHDTSETWYMVGNDQAVLPEMAHSLQEDFVLHDPAVMFPTTMSSTIPDATTSQQQLVEAARAEYRQNQLGSRNLTAKILENPSVSWSDRLESTERDKYESDGTKDDAFASPATVKSKKSTRRSKTTPHPRLSQSSHDELGDEAFPAEPMSSSKRHKSSIEGMTASQRAIDDSVKEPIRAVRASKAAKAKVQESSNALNSDDLAIGLPEERYVPRPSRSRSERSTVEEPDYSMIPEKAAKAKGERQKTVEPLPEDPKEIESVGDGDSGNRVLREDADRELNDLSGRKHKSDQDEDVVIIGESTSVRPVQKNTPAKAKRKRGRPRKTSSIEALGDAIAENNTLENTQLGDVDELQQVMPLSGSGHDVDPHSAHKEQQLHDPDFTEDATRPRLPSPFVQPTPTSSLRKIEEEGETQLVETKARKKGRGRPRSAQNAEAGATNVDKPKVTAEDPPHDEEVKSQEIQPNTKLKEERSHDDQKIAEGGGEAERGAQSDAAAALGPSKSPKQPSEEHEVGKGPAEQRAAASRESVQPSPLGKGKVPVRVGLSRRARIAPLLKIVKK</sequence>
<feature type="region of interest" description="Disordered" evidence="1">
    <location>
        <begin position="1"/>
        <end position="130"/>
    </location>
</feature>
<evidence type="ECO:0008006" key="4">
    <source>
        <dbReference type="Google" id="ProtNLM"/>
    </source>
</evidence>
<feature type="compositionally biased region" description="Basic and acidic residues" evidence="1">
    <location>
        <begin position="367"/>
        <end position="385"/>
    </location>
</feature>
<feature type="compositionally biased region" description="Basic and acidic residues" evidence="1">
    <location>
        <begin position="250"/>
        <end position="267"/>
    </location>
</feature>
<proteinExistence type="predicted"/>
<gene>
    <name evidence="2" type="ORF">GTA08_BOTSDO05126</name>
</gene>
<name>A0A8H4ISP1_9PEZI</name>
<accession>A0A8H4ISP1</accession>
<dbReference type="SMART" id="SM00384">
    <property type="entry name" value="AT_hook"/>
    <property type="match status" value="2"/>
</dbReference>
<evidence type="ECO:0000256" key="1">
    <source>
        <dbReference type="SAM" id="MobiDB-lite"/>
    </source>
</evidence>
<dbReference type="OrthoDB" id="5404794at2759"/>
<feature type="compositionally biased region" description="Basic and acidic residues" evidence="1">
    <location>
        <begin position="626"/>
        <end position="649"/>
    </location>
</feature>
<feature type="compositionally biased region" description="Basic and acidic residues" evidence="1">
    <location>
        <begin position="53"/>
        <end position="68"/>
    </location>
</feature>